<dbReference type="Pfam" id="PF20720">
    <property type="entry name" value="nSTAND3"/>
    <property type="match status" value="1"/>
</dbReference>
<dbReference type="SUPFAM" id="SSF52540">
    <property type="entry name" value="P-loop containing nucleoside triphosphate hydrolases"/>
    <property type="match status" value="1"/>
</dbReference>
<dbReference type="EMBL" id="JAPDHW010000003">
    <property type="protein sequence ID" value="MCW3167939.1"/>
    <property type="molecule type" value="Genomic_DNA"/>
</dbReference>
<evidence type="ECO:0000313" key="3">
    <source>
        <dbReference type="Proteomes" id="UP001163731"/>
    </source>
</evidence>
<feature type="domain" description="Novel STAND NTPase 3" evidence="1">
    <location>
        <begin position="199"/>
        <end position="337"/>
    </location>
</feature>
<proteinExistence type="predicted"/>
<dbReference type="InterPro" id="IPR027417">
    <property type="entry name" value="P-loop_NTPase"/>
</dbReference>
<keyword evidence="3" id="KW-1185">Reference proteome</keyword>
<accession>A0ABT3HVZ3</accession>
<reference evidence="2" key="1">
    <citation type="submission" date="2022-10" db="EMBL/GenBank/DDBJ databases">
        <title>Chryseobacterium babae sp. nov. isolated from the gut of the beetle Oryctes rhinoceros, and Chryseobacterium kimseyorum sp. nov., isolated from a stick insect rearing cage.</title>
        <authorList>
            <person name="Shelomi M."/>
            <person name="Han C.-J."/>
            <person name="Chen W.-M."/>
            <person name="Chen H.-K."/>
            <person name="Liaw S.-J."/>
            <person name="Muhle E."/>
            <person name="Clermont D."/>
        </authorList>
    </citation>
    <scope>NUCLEOTIDE SEQUENCE</scope>
    <source>
        <strain evidence="2">09-1422</strain>
    </source>
</reference>
<protein>
    <recommendedName>
        <fullName evidence="1">Novel STAND NTPase 3 domain-containing protein</fullName>
    </recommendedName>
</protein>
<sequence length="1249" mass="148303">MSGRLQLIEQKLVSINDAEFQNLCDVYLNLRDNQVQSINRTGSQIGKKKTVKGTPDTFFRSELGHLYFVEFTTVANKGIVKKLKDDILVCLDSKVVKIDKEKIDKIILFFNCKLKVDQEESVIEFSRTHNIDIELIGLDRLALDIFTEHHIIAKDILGIPFETGQILPVDNFIDEYNNKAGNLSTPLDNPFLGRITELEQVRISLESKDLVVLSGSAGVGKTKFGLEVIKEFLSKNPDYTSYVIVKKDIDIWEDLIIQLNSKKNYILLIDDANRQVLSFSQIMGVFREKRKGNIKLVITVRNHALPDINTIYDNFEPELVELSKFSDDEIKSIISNDYFQVKHSKYQDKIIALADGNSRLAVMAAKLAREKHYEFLKGGVYQLYDIYFKTFVKDFSLFDNTAMLKTIGIVSFFFTLRRDDKLFLEQLLKNFDLNYYDFQESLDELSRRELIEISGPNVRISEQVMSTYFFYKIFIKDKKLSFNKLLFGYLDDFSHRFTDTVIISNNTFGYTEVFDHIKDDLNQYFSFYQNDDERIVRFIKLFWFYKRDETLAYIYKKVSQIEEAENPIYNSIYATNDFVFADDKLLAIMTPFFRSYTEDSFNLAVELSFEYTRKSPSVFPELIRRLKENTSFEDDDEFNNNFEKQRELSKLLIAKSKEELPHYQEAFLGLATLFLKHTNRVFKTSRKNNAFIHYNYMVPLNEKVKCMKIEVWNYLFELFAKFPQRVLKIINDWKPHYTEVNKKTLALDLPLILGFIEKKLKPKKFEDVYFVQQFLDSLRFIKPRNIKYQHLYNRFINDEFVDYSKVEWTRRFRTKNRKIDHNEYRKLKIKEISQHFVFKNKSEFGRFGKLIKNTLLVSPHNHSNFNSLCIIMENTFKWDKVLGFEMLKYFIRNKSYTNTPVPYNVFSLIANDSDYGLILWKFLKRLQHKNSNRFKLSFFEQLNDESVNDYYTKEFYNTTKYLDSPEYFNFSWLHKFGPYSQTIFSDFLKIIYDKKLQGIGIYIDDDFFEHCITHLETDRDLVEKLYMQEASSKQRTDFDYERKGLKLILSFNKNFIFEFVTLFYFNGRLMNVNMENLNFIWNFLDENDMEKLFFDIISNSVQIGIGDDEFDMFFQDLSGTKKDLALQFLKNMIVKWPKNISSVNCVIQLVRKYFSDQFETFLFLFLENNKDIEDFSSISWNGIGGSYSGNVIVGNVRANEWRSIFEILNKGKSQLHLIPIKNYVKQKIDNSLEYAEYERLRRFRNPIYW</sequence>
<evidence type="ECO:0000259" key="1">
    <source>
        <dbReference type="Pfam" id="PF20720"/>
    </source>
</evidence>
<dbReference type="Proteomes" id="UP001163731">
    <property type="component" value="Unassembled WGS sequence"/>
</dbReference>
<gene>
    <name evidence="2" type="ORF">OMO38_05300</name>
</gene>
<dbReference type="InterPro" id="IPR049050">
    <property type="entry name" value="nSTAND3"/>
</dbReference>
<name>A0ABT3HVZ3_9FLAO</name>
<dbReference type="RefSeq" id="WP_264749178.1">
    <property type="nucleotide sequence ID" value="NZ_JAPDHW010000003.1"/>
</dbReference>
<evidence type="ECO:0000313" key="2">
    <source>
        <dbReference type="EMBL" id="MCW3167939.1"/>
    </source>
</evidence>
<comment type="caution">
    <text evidence="2">The sequence shown here is derived from an EMBL/GenBank/DDBJ whole genome shotgun (WGS) entry which is preliminary data.</text>
</comment>
<organism evidence="2 3">
    <name type="scientific">Chryseobacterium kimseyorum</name>
    <dbReference type="NCBI Taxonomy" id="2984028"/>
    <lineage>
        <taxon>Bacteria</taxon>
        <taxon>Pseudomonadati</taxon>
        <taxon>Bacteroidota</taxon>
        <taxon>Flavobacteriia</taxon>
        <taxon>Flavobacteriales</taxon>
        <taxon>Weeksellaceae</taxon>
        <taxon>Chryseobacterium group</taxon>
        <taxon>Chryseobacterium</taxon>
    </lineage>
</organism>